<protein>
    <submittedName>
        <fullName evidence="3">Uncharacterized protein</fullName>
    </submittedName>
</protein>
<reference evidence="3 4" key="1">
    <citation type="journal article" date="2018" name="MBio">
        <title>Comparative Genomics Reveals the Core Gene Toolbox for the Fungus-Insect Symbiosis.</title>
        <authorList>
            <person name="Wang Y."/>
            <person name="Stata M."/>
            <person name="Wang W."/>
            <person name="Stajich J.E."/>
            <person name="White M.M."/>
            <person name="Moncalvo J.M."/>
        </authorList>
    </citation>
    <scope>NUCLEOTIDE SEQUENCE [LARGE SCALE GENOMIC DNA]</scope>
    <source>
        <strain evidence="3 4">SWE-8-4</strain>
    </source>
</reference>
<comment type="caution">
    <text evidence="3">The sequence shown here is derived from an EMBL/GenBank/DDBJ whole genome shotgun (WGS) entry which is preliminary data.</text>
</comment>
<feature type="compositionally biased region" description="Low complexity" evidence="1">
    <location>
        <begin position="270"/>
        <end position="351"/>
    </location>
</feature>
<keyword evidence="4" id="KW-1185">Reference proteome</keyword>
<evidence type="ECO:0000313" key="3">
    <source>
        <dbReference type="EMBL" id="PVU97063.1"/>
    </source>
</evidence>
<dbReference type="EMBL" id="MBFR01000019">
    <property type="protein sequence ID" value="PVU97063.1"/>
    <property type="molecule type" value="Genomic_DNA"/>
</dbReference>
<dbReference type="STRING" id="133385.A0A2T9YXJ2"/>
<dbReference type="AlphaFoldDB" id="A0A2T9YXJ2"/>
<sequence length="364" mass="38254">MQMKIFNNLFDHLLLFLICFKLVASGTCDTVTSTTFVTPPDVSKILYVNDDGETIKEDYIRDLSHLTTIPGLNNFSPTNMDLPATSSCTDKNSMNKNSHNRQIPEHILTATAPPEVLPIHNPPCCILDPSKVVEDLDDVKFPVSTTIDFNQKKVENVHESNGYQTSLPPGGKNQDLANGVAIHTKSEVKVYDIAVSPEKNVNVKVKIEVSYPEIPKKSVEDITDSAVPDENLVVTPITSAAVPTENLMATPDTEAGASDTEAAAPDTKAAEPGTEAAEPGTEAAEPGTEAAAPDTKAAEPGTEAAEPGTEATEPGTEATEPGTEAAAPDTKAAAPDTEAAAPDTKAATPDTNSAVPDKNLVATG</sequence>
<feature type="region of interest" description="Disordered" evidence="1">
    <location>
        <begin position="243"/>
        <end position="364"/>
    </location>
</feature>
<gene>
    <name evidence="3" type="ORF">BB561_000773</name>
</gene>
<name>A0A2T9YXJ2_9FUNG</name>
<dbReference type="Proteomes" id="UP000245383">
    <property type="component" value="Unassembled WGS sequence"/>
</dbReference>
<proteinExistence type="predicted"/>
<feature type="chain" id="PRO_5015558381" evidence="2">
    <location>
        <begin position="26"/>
        <end position="364"/>
    </location>
</feature>
<evidence type="ECO:0000256" key="2">
    <source>
        <dbReference type="SAM" id="SignalP"/>
    </source>
</evidence>
<evidence type="ECO:0000313" key="4">
    <source>
        <dbReference type="Proteomes" id="UP000245383"/>
    </source>
</evidence>
<evidence type="ECO:0000256" key="1">
    <source>
        <dbReference type="SAM" id="MobiDB-lite"/>
    </source>
</evidence>
<feature type="signal peptide" evidence="2">
    <location>
        <begin position="1"/>
        <end position="25"/>
    </location>
</feature>
<organism evidence="3 4">
    <name type="scientific">Smittium simulii</name>
    <dbReference type="NCBI Taxonomy" id="133385"/>
    <lineage>
        <taxon>Eukaryota</taxon>
        <taxon>Fungi</taxon>
        <taxon>Fungi incertae sedis</taxon>
        <taxon>Zoopagomycota</taxon>
        <taxon>Kickxellomycotina</taxon>
        <taxon>Harpellomycetes</taxon>
        <taxon>Harpellales</taxon>
        <taxon>Legeriomycetaceae</taxon>
        <taxon>Smittium</taxon>
    </lineage>
</organism>
<accession>A0A2T9YXJ2</accession>
<keyword evidence="2" id="KW-0732">Signal</keyword>